<comment type="catalytic activity">
    <reaction evidence="1">
        <text>Random hydrolysis of (1-&gt;4)-beta-D-mannosidic linkages in mannans, galactomannans and glucomannans.</text>
        <dbReference type="EC" id="3.2.1.78"/>
    </reaction>
</comment>
<dbReference type="GO" id="GO:0046355">
    <property type="term" value="P:mannan catabolic process"/>
    <property type="evidence" value="ECO:0007669"/>
    <property type="project" value="UniProtKB-ARBA"/>
</dbReference>
<feature type="signal peptide" evidence="10">
    <location>
        <begin position="1"/>
        <end position="18"/>
    </location>
</feature>
<feature type="chain" id="PRO_5002163139" description="mannan endo-1,4-beta-mannosidase" evidence="10">
    <location>
        <begin position="19"/>
        <end position="584"/>
    </location>
</feature>
<dbReference type="Pfam" id="PF26410">
    <property type="entry name" value="GH5_mannosidase"/>
    <property type="match status" value="1"/>
</dbReference>
<keyword evidence="8" id="KW-0326">Glycosidase</keyword>
<evidence type="ECO:0000256" key="4">
    <source>
        <dbReference type="ARBA" id="ARBA00012706"/>
    </source>
</evidence>
<feature type="compositionally biased region" description="Pro residues" evidence="9">
    <location>
        <begin position="477"/>
        <end position="486"/>
    </location>
</feature>
<feature type="domain" description="Glycoside hydrolase family 5" evidence="11">
    <location>
        <begin position="35"/>
        <end position="296"/>
    </location>
</feature>
<sequence>MYLAFLLQVLLSALLVSAVKPTRTLSKRQTTPPSKFVTSQNGQFMFNGSTLDFVGTNAYWLPVLNSDEDIDFTLGNLSAAGIKIVRTWAFNDVGTIPVNGTWFQLIANGTTVINEGPNGLQKLDTVVKLAEKHGIFVLLSLTNNWNPLPLDNQAAGISARDTTPGTNKVLPRNALSNDYGGMDAYVREFSDGKNHDAFYVNPTILAKFTNYTTQIVSRYVESPAIFAWEIANDPRYIIRLSLICIWLKSPHQMQLLLPATVLCNTHTITKFHSTIAQHINQVDPNHLVSSGNQGFFCVDCPKLFPRVAPPPPQTSSTPSNNRRRSPPKPLTKRGLLQERKAIRNKVRNLQKRTSTAGGIRIRGRWMSTETKRQSDDQGIGPSFDGSYGIDSEDILNIPQIGFGTFQLFPDQNSYGIDDPTLPAFNNTVNQGLDWIRRHADVGKLFGKPVTLNGFGLVTQANAPSFVPFNQTQAPFGPDSPPSPPAQQPFGITDAQRDDAYAQWLHAGLQNGLQGMLQYQWSQGNLTTGVGTAISPTVSGTGVSPTVSGTGLSPNDGYSIQGAGLDQAVGTIQQAAQALGPDQQR</sequence>
<feature type="region of interest" description="Disordered" evidence="9">
    <location>
        <begin position="471"/>
        <end position="491"/>
    </location>
</feature>
<evidence type="ECO:0000256" key="3">
    <source>
        <dbReference type="ARBA" id="ARBA00005641"/>
    </source>
</evidence>
<dbReference type="STRING" id="686832.A0A0C3CZ86"/>
<feature type="region of interest" description="Disordered" evidence="9">
    <location>
        <begin position="307"/>
        <end position="337"/>
    </location>
</feature>
<dbReference type="InterPro" id="IPR017853">
    <property type="entry name" value="GH"/>
</dbReference>
<keyword evidence="13" id="KW-1185">Reference proteome</keyword>
<name>A0A0C3CZ86_HEBCY</name>
<dbReference type="InterPro" id="IPR001547">
    <property type="entry name" value="Glyco_hydro_5"/>
</dbReference>
<organism evidence="12 13">
    <name type="scientific">Hebeloma cylindrosporum</name>
    <dbReference type="NCBI Taxonomy" id="76867"/>
    <lineage>
        <taxon>Eukaryota</taxon>
        <taxon>Fungi</taxon>
        <taxon>Dikarya</taxon>
        <taxon>Basidiomycota</taxon>
        <taxon>Agaricomycotina</taxon>
        <taxon>Agaricomycetes</taxon>
        <taxon>Agaricomycetidae</taxon>
        <taxon>Agaricales</taxon>
        <taxon>Agaricineae</taxon>
        <taxon>Hymenogastraceae</taxon>
        <taxon>Hebeloma</taxon>
    </lineage>
</organism>
<dbReference type="HOGENOM" id="CLU_031603_3_0_1"/>
<evidence type="ECO:0000256" key="1">
    <source>
        <dbReference type="ARBA" id="ARBA00001678"/>
    </source>
</evidence>
<keyword evidence="6 10" id="KW-0732">Signal</keyword>
<dbReference type="GO" id="GO:0005576">
    <property type="term" value="C:extracellular region"/>
    <property type="evidence" value="ECO:0007669"/>
    <property type="project" value="UniProtKB-SubCell"/>
</dbReference>
<evidence type="ECO:0000256" key="5">
    <source>
        <dbReference type="ARBA" id="ARBA00022525"/>
    </source>
</evidence>
<reference evidence="13" key="2">
    <citation type="submission" date="2015-01" db="EMBL/GenBank/DDBJ databases">
        <title>Evolutionary Origins and Diversification of the Mycorrhizal Mutualists.</title>
        <authorList>
            <consortium name="DOE Joint Genome Institute"/>
            <consortium name="Mycorrhizal Genomics Consortium"/>
            <person name="Kohler A."/>
            <person name="Kuo A."/>
            <person name="Nagy L.G."/>
            <person name="Floudas D."/>
            <person name="Copeland A."/>
            <person name="Barry K.W."/>
            <person name="Cichocki N."/>
            <person name="Veneault-Fourrey C."/>
            <person name="LaButti K."/>
            <person name="Lindquist E.A."/>
            <person name="Lipzen A."/>
            <person name="Lundell T."/>
            <person name="Morin E."/>
            <person name="Murat C."/>
            <person name="Riley R."/>
            <person name="Ohm R."/>
            <person name="Sun H."/>
            <person name="Tunlid A."/>
            <person name="Henrissat B."/>
            <person name="Grigoriev I.V."/>
            <person name="Hibbett D.S."/>
            <person name="Martin F."/>
        </authorList>
    </citation>
    <scope>NUCLEOTIDE SEQUENCE [LARGE SCALE GENOMIC DNA]</scope>
    <source>
        <strain evidence="13">h7</strain>
    </source>
</reference>
<comment type="similarity">
    <text evidence="3">Belongs to the glycosyl hydrolase 5 (cellulase A) family.</text>
</comment>
<protein>
    <recommendedName>
        <fullName evidence="4">mannan endo-1,4-beta-mannosidase</fullName>
        <ecNumber evidence="4">3.2.1.78</ecNumber>
    </recommendedName>
</protein>
<keyword evidence="7 12" id="KW-0378">Hydrolase</keyword>
<comment type="subcellular location">
    <subcellularLocation>
        <location evidence="2">Secreted</location>
    </subcellularLocation>
</comment>
<dbReference type="Proteomes" id="UP000053424">
    <property type="component" value="Unassembled WGS sequence"/>
</dbReference>
<dbReference type="Gene3D" id="3.20.20.80">
    <property type="entry name" value="Glycosidases"/>
    <property type="match status" value="1"/>
</dbReference>
<dbReference type="InterPro" id="IPR045053">
    <property type="entry name" value="MAN-like"/>
</dbReference>
<proteinExistence type="inferred from homology"/>
<dbReference type="PANTHER" id="PTHR31451:SF39">
    <property type="entry name" value="MANNAN ENDO-1,4-BETA-MANNOSIDASE 1"/>
    <property type="match status" value="1"/>
</dbReference>
<evidence type="ECO:0000313" key="13">
    <source>
        <dbReference type="Proteomes" id="UP000053424"/>
    </source>
</evidence>
<evidence type="ECO:0000259" key="11">
    <source>
        <dbReference type="Pfam" id="PF26410"/>
    </source>
</evidence>
<accession>A0A0C3CZ86</accession>
<evidence type="ECO:0000256" key="9">
    <source>
        <dbReference type="SAM" id="MobiDB-lite"/>
    </source>
</evidence>
<dbReference type="SUPFAM" id="SSF51445">
    <property type="entry name" value="(Trans)glycosidases"/>
    <property type="match status" value="1"/>
</dbReference>
<evidence type="ECO:0000256" key="6">
    <source>
        <dbReference type="ARBA" id="ARBA00022729"/>
    </source>
</evidence>
<dbReference type="EC" id="3.2.1.78" evidence="4"/>
<dbReference type="AlphaFoldDB" id="A0A0C3CZ86"/>
<evidence type="ECO:0000313" key="12">
    <source>
        <dbReference type="EMBL" id="KIM49126.1"/>
    </source>
</evidence>
<evidence type="ECO:0000256" key="10">
    <source>
        <dbReference type="SAM" id="SignalP"/>
    </source>
</evidence>
<dbReference type="EMBL" id="KN831768">
    <property type="protein sequence ID" value="KIM49126.1"/>
    <property type="molecule type" value="Genomic_DNA"/>
</dbReference>
<evidence type="ECO:0000256" key="2">
    <source>
        <dbReference type="ARBA" id="ARBA00004613"/>
    </source>
</evidence>
<gene>
    <name evidence="12" type="ORF">M413DRAFT_438287</name>
</gene>
<evidence type="ECO:0000256" key="7">
    <source>
        <dbReference type="ARBA" id="ARBA00022801"/>
    </source>
</evidence>
<dbReference type="PANTHER" id="PTHR31451">
    <property type="match status" value="1"/>
</dbReference>
<keyword evidence="5" id="KW-0964">Secreted</keyword>
<evidence type="ECO:0000256" key="8">
    <source>
        <dbReference type="ARBA" id="ARBA00023295"/>
    </source>
</evidence>
<dbReference type="OrthoDB" id="406631at2759"/>
<dbReference type="GO" id="GO:0016985">
    <property type="term" value="F:mannan endo-1,4-beta-mannosidase activity"/>
    <property type="evidence" value="ECO:0007669"/>
    <property type="project" value="UniProtKB-EC"/>
</dbReference>
<reference evidence="12 13" key="1">
    <citation type="submission" date="2014-04" db="EMBL/GenBank/DDBJ databases">
        <authorList>
            <consortium name="DOE Joint Genome Institute"/>
            <person name="Kuo A."/>
            <person name="Gay G."/>
            <person name="Dore J."/>
            <person name="Kohler A."/>
            <person name="Nagy L.G."/>
            <person name="Floudas D."/>
            <person name="Copeland A."/>
            <person name="Barry K.W."/>
            <person name="Cichocki N."/>
            <person name="Veneault-Fourrey C."/>
            <person name="LaButti K."/>
            <person name="Lindquist E.A."/>
            <person name="Lipzen A."/>
            <person name="Lundell T."/>
            <person name="Morin E."/>
            <person name="Murat C."/>
            <person name="Sun H."/>
            <person name="Tunlid A."/>
            <person name="Henrissat B."/>
            <person name="Grigoriev I.V."/>
            <person name="Hibbett D.S."/>
            <person name="Martin F."/>
            <person name="Nordberg H.P."/>
            <person name="Cantor M.N."/>
            <person name="Hua S.X."/>
        </authorList>
    </citation>
    <scope>NUCLEOTIDE SEQUENCE [LARGE SCALE GENOMIC DNA]</scope>
    <source>
        <strain evidence="13">h7</strain>
    </source>
</reference>